<dbReference type="EMBL" id="JH921437">
    <property type="protein sequence ID" value="EKD17031.1"/>
    <property type="molecule type" value="Genomic_DNA"/>
</dbReference>
<feature type="region of interest" description="Disordered" evidence="1">
    <location>
        <begin position="264"/>
        <end position="288"/>
    </location>
</feature>
<dbReference type="Proteomes" id="UP000006753">
    <property type="component" value="Unassembled WGS sequence"/>
</dbReference>
<sequence>MKSGHRQTTVTSTTTTQVSTTAPSTIMGGPVPRDYIKLPYAPLAAALENMSLGSSTATSSQVMPATNVQPQLTGSRTVHDRHRPSWTVVGSSKIRARPGNTDSPSVTNVARHDNSDNMSVSSVSNIYENAQSSVGSAWVPVDVRRREQQQAVAFTGWDNRGNAHPQQRYLSSSEQTPSGSTMPSAASPVPAATRPARPAPAPAHASPATPRGNVAQTAAQASGYPDLDGLDWGPVAPITESRTGWNKAIGKKINIVYDAVQLRKDQAKSNPKPSPGNDDDGEDGLFDM</sequence>
<evidence type="ECO:0000313" key="3">
    <source>
        <dbReference type="Proteomes" id="UP000006753"/>
    </source>
</evidence>
<gene>
    <name evidence="2" type="ORF">MBM_04608</name>
</gene>
<dbReference type="AlphaFoldDB" id="K1WVG0"/>
<evidence type="ECO:0000313" key="2">
    <source>
        <dbReference type="EMBL" id="EKD17031.1"/>
    </source>
</evidence>
<evidence type="ECO:0000256" key="1">
    <source>
        <dbReference type="SAM" id="MobiDB-lite"/>
    </source>
</evidence>
<feature type="region of interest" description="Disordered" evidence="1">
    <location>
        <begin position="153"/>
        <end position="218"/>
    </location>
</feature>
<dbReference type="KEGG" id="mbe:MBM_04608"/>
<keyword evidence="3" id="KW-1185">Reference proteome</keyword>
<organism evidence="2 3">
    <name type="scientific">Marssonina brunnea f. sp. multigermtubi (strain MB_m1)</name>
    <name type="common">Marssonina leaf spot fungus</name>
    <dbReference type="NCBI Taxonomy" id="1072389"/>
    <lineage>
        <taxon>Eukaryota</taxon>
        <taxon>Fungi</taxon>
        <taxon>Dikarya</taxon>
        <taxon>Ascomycota</taxon>
        <taxon>Pezizomycotina</taxon>
        <taxon>Leotiomycetes</taxon>
        <taxon>Helotiales</taxon>
        <taxon>Drepanopezizaceae</taxon>
        <taxon>Drepanopeziza</taxon>
    </lineage>
</organism>
<accession>K1WVG0</accession>
<dbReference type="InParanoid" id="K1WVG0"/>
<feature type="compositionally biased region" description="Acidic residues" evidence="1">
    <location>
        <begin position="277"/>
        <end position="288"/>
    </location>
</feature>
<protein>
    <submittedName>
        <fullName evidence="2">Uncharacterized protein</fullName>
    </submittedName>
</protein>
<feature type="region of interest" description="Disordered" evidence="1">
    <location>
        <begin position="93"/>
        <end position="116"/>
    </location>
</feature>
<feature type="compositionally biased region" description="Low complexity" evidence="1">
    <location>
        <begin position="183"/>
        <end position="211"/>
    </location>
</feature>
<feature type="compositionally biased region" description="Polar residues" evidence="1">
    <location>
        <begin position="164"/>
        <end position="182"/>
    </location>
</feature>
<feature type="compositionally biased region" description="Low complexity" evidence="1">
    <location>
        <begin position="7"/>
        <end position="21"/>
    </location>
</feature>
<name>K1WVG0_MARBU</name>
<dbReference type="HOGENOM" id="CLU_966685_0_0_1"/>
<dbReference type="STRING" id="1072389.K1WVG0"/>
<proteinExistence type="predicted"/>
<reference evidence="2 3" key="1">
    <citation type="journal article" date="2012" name="BMC Genomics">
        <title>Sequencing the genome of Marssonina brunnea reveals fungus-poplar co-evolution.</title>
        <authorList>
            <person name="Zhu S."/>
            <person name="Cao Y.-Z."/>
            <person name="Jiang C."/>
            <person name="Tan B.-Y."/>
            <person name="Wang Z."/>
            <person name="Feng S."/>
            <person name="Zhang L."/>
            <person name="Su X.-H."/>
            <person name="Brejova B."/>
            <person name="Vinar T."/>
            <person name="Xu M."/>
            <person name="Wang M.-X."/>
            <person name="Zhang S.-G."/>
            <person name="Huang M.-R."/>
            <person name="Wu R."/>
            <person name="Zhou Y."/>
        </authorList>
    </citation>
    <scope>NUCLEOTIDE SEQUENCE [LARGE SCALE GENOMIC DNA]</scope>
    <source>
        <strain evidence="2 3">MB_m1</strain>
    </source>
</reference>
<feature type="region of interest" description="Disordered" evidence="1">
    <location>
        <begin position="1"/>
        <end position="29"/>
    </location>
</feature>
<dbReference type="OrthoDB" id="3514033at2759"/>